<dbReference type="GO" id="GO:0006783">
    <property type="term" value="P:heme biosynthetic process"/>
    <property type="evidence" value="ECO:0007669"/>
    <property type="project" value="UniProtKB-UniRule"/>
</dbReference>
<gene>
    <name evidence="8" type="ORF">PPERSA_13033</name>
</gene>
<dbReference type="Proteomes" id="UP000054937">
    <property type="component" value="Unassembled WGS sequence"/>
</dbReference>
<dbReference type="InterPro" id="IPR001015">
    <property type="entry name" value="Ferrochelatase"/>
</dbReference>
<dbReference type="CDD" id="cd03411">
    <property type="entry name" value="Ferrochelatase_N"/>
    <property type="match status" value="1"/>
</dbReference>
<reference evidence="8 9" key="1">
    <citation type="journal article" date="2015" name="Sci. Rep.">
        <title>Genome of the facultative scuticociliatosis pathogen Pseudocohnilembus persalinus provides insight into its virulence through horizontal gene transfer.</title>
        <authorList>
            <person name="Xiong J."/>
            <person name="Wang G."/>
            <person name="Cheng J."/>
            <person name="Tian M."/>
            <person name="Pan X."/>
            <person name="Warren A."/>
            <person name="Jiang C."/>
            <person name="Yuan D."/>
            <person name="Miao W."/>
        </authorList>
    </citation>
    <scope>NUCLEOTIDE SEQUENCE [LARGE SCALE GENOMIC DNA]</scope>
    <source>
        <strain evidence="8">36N120E</strain>
    </source>
</reference>
<proteinExistence type="inferred from homology"/>
<keyword evidence="6 7" id="KW-0627">Porphyrin biosynthesis</keyword>
<comment type="catalytic activity">
    <reaction evidence="7">
        <text>heme b + 2 H(+) = protoporphyrin IX + Fe(2+)</text>
        <dbReference type="Rhea" id="RHEA:22584"/>
        <dbReference type="ChEBI" id="CHEBI:15378"/>
        <dbReference type="ChEBI" id="CHEBI:29033"/>
        <dbReference type="ChEBI" id="CHEBI:57306"/>
        <dbReference type="ChEBI" id="CHEBI:60344"/>
        <dbReference type="EC" id="4.98.1.1"/>
    </reaction>
</comment>
<comment type="caution">
    <text evidence="8">The sequence shown here is derived from an EMBL/GenBank/DDBJ whole genome shotgun (WGS) entry which is preliminary data.</text>
</comment>
<dbReference type="Gene3D" id="3.40.50.1400">
    <property type="match status" value="2"/>
</dbReference>
<keyword evidence="7" id="KW-0472">Membrane</keyword>
<dbReference type="SUPFAM" id="SSF53800">
    <property type="entry name" value="Chelatase"/>
    <property type="match status" value="1"/>
</dbReference>
<dbReference type="PROSITE" id="PS00534">
    <property type="entry name" value="FERROCHELATASE"/>
    <property type="match status" value="1"/>
</dbReference>
<dbReference type="AlphaFoldDB" id="A0A0V0R2Z2"/>
<dbReference type="PANTHER" id="PTHR11108">
    <property type="entry name" value="FERROCHELATASE"/>
    <property type="match status" value="1"/>
</dbReference>
<evidence type="ECO:0000256" key="1">
    <source>
        <dbReference type="ARBA" id="ARBA00004943"/>
    </source>
</evidence>
<organism evidence="8 9">
    <name type="scientific">Pseudocohnilembus persalinus</name>
    <name type="common">Ciliate</name>
    <dbReference type="NCBI Taxonomy" id="266149"/>
    <lineage>
        <taxon>Eukaryota</taxon>
        <taxon>Sar</taxon>
        <taxon>Alveolata</taxon>
        <taxon>Ciliophora</taxon>
        <taxon>Intramacronucleata</taxon>
        <taxon>Oligohymenophorea</taxon>
        <taxon>Scuticociliatia</taxon>
        <taxon>Philasterida</taxon>
        <taxon>Pseudocohnilembidae</taxon>
        <taxon>Pseudocohnilembus</taxon>
    </lineage>
</organism>
<keyword evidence="4 7" id="KW-0350">Heme biosynthesis</keyword>
<accession>A0A0V0R2Z2</accession>
<comment type="subcellular location">
    <subcellularLocation>
        <location evidence="7">Mitochondrion inner membrane</location>
    </subcellularLocation>
</comment>
<dbReference type="CDD" id="cd00419">
    <property type="entry name" value="Ferrochelatase_C"/>
    <property type="match status" value="1"/>
</dbReference>
<comment type="function">
    <text evidence="7">Catalyzes the ferrous insertion into protoporphyrin IX.</text>
</comment>
<dbReference type="UniPathway" id="UPA00252">
    <property type="reaction ID" value="UER00325"/>
</dbReference>
<keyword evidence="3 7" id="KW-0408">Iron</keyword>
<keyword evidence="5 7" id="KW-0456">Lyase</keyword>
<dbReference type="EC" id="4.98.1.1" evidence="7"/>
<protein>
    <recommendedName>
        <fullName evidence="7">Ferrochelatase</fullName>
        <ecNumber evidence="7">4.98.1.1</ecNumber>
    </recommendedName>
</protein>
<dbReference type="InterPro" id="IPR033644">
    <property type="entry name" value="Ferrochelatase_C"/>
</dbReference>
<dbReference type="FunCoup" id="A0A0V0R2Z2">
    <property type="interactions" value="214"/>
</dbReference>
<keyword evidence="7" id="KW-0496">Mitochondrion</keyword>
<dbReference type="OrthoDB" id="1323at2759"/>
<evidence type="ECO:0000313" key="9">
    <source>
        <dbReference type="Proteomes" id="UP000054937"/>
    </source>
</evidence>
<comment type="pathway">
    <text evidence="1 7">Porphyrin-containing compound metabolism; protoheme biosynthesis; protoheme from protoporphyrin-IX: step 1/1.</text>
</comment>
<dbReference type="HAMAP" id="MF_00323">
    <property type="entry name" value="Ferrochelatase"/>
    <property type="match status" value="1"/>
</dbReference>
<dbReference type="InterPro" id="IPR019772">
    <property type="entry name" value="Ferrochelatase_AS"/>
</dbReference>
<evidence type="ECO:0000256" key="2">
    <source>
        <dbReference type="ARBA" id="ARBA00007718"/>
    </source>
</evidence>
<name>A0A0V0R2Z2_PSEPJ</name>
<comment type="similarity">
    <text evidence="2 7">Belongs to the ferrochelatase family.</text>
</comment>
<sequence length="375" mass="43529">MLNLGGPESAKDVSPFLERLFADSTVIRIPFGLGKYIGKIRGPAKVQKQYDEIGGGSPIRKWTETQGKLMMENIEKNHPEVIQKYGPFHVVPGFRYSEPLCDETLKNLIQNQKENGLENIVLFSQYPQWSCSTVGNSVREALKVIEKLNFPLENVHIIDRWYRNPKYLEALTNILFEDIKKNFSSEELKESIILFSAHSLPVDFIQQGDPYSLEIGTTANLIMDKLVKKLQEENLIKNNDIPFRVCWQSKVGFNSWLKPNTEEALEFYKSQFKNVILSPLGFVQDHLETLYELDLEYIKSNEKNYKKIIRARSLNDHPEFIEALEQLLVDSLTNKYNLQSYPTKNFQIRCPECFCKNDCAHLTNYFNKTQKQEQL</sequence>
<dbReference type="GO" id="GO:0004325">
    <property type="term" value="F:ferrochelatase activity"/>
    <property type="evidence" value="ECO:0007669"/>
    <property type="project" value="UniProtKB-UniRule"/>
</dbReference>
<evidence type="ECO:0000256" key="6">
    <source>
        <dbReference type="ARBA" id="ARBA00023244"/>
    </source>
</evidence>
<evidence type="ECO:0000256" key="5">
    <source>
        <dbReference type="ARBA" id="ARBA00023239"/>
    </source>
</evidence>
<dbReference type="GO" id="GO:0005743">
    <property type="term" value="C:mitochondrial inner membrane"/>
    <property type="evidence" value="ECO:0007669"/>
    <property type="project" value="UniProtKB-SubCell"/>
</dbReference>
<dbReference type="InParanoid" id="A0A0V0R2Z2"/>
<evidence type="ECO:0000256" key="3">
    <source>
        <dbReference type="ARBA" id="ARBA00023004"/>
    </source>
</evidence>
<dbReference type="PANTHER" id="PTHR11108:SF1">
    <property type="entry name" value="FERROCHELATASE, MITOCHONDRIAL"/>
    <property type="match status" value="1"/>
</dbReference>
<dbReference type="OMA" id="DPYHCEC"/>
<dbReference type="NCBIfam" id="TIGR00109">
    <property type="entry name" value="hemH"/>
    <property type="match status" value="1"/>
</dbReference>
<evidence type="ECO:0000256" key="4">
    <source>
        <dbReference type="ARBA" id="ARBA00023133"/>
    </source>
</evidence>
<dbReference type="InterPro" id="IPR033659">
    <property type="entry name" value="Ferrochelatase_N"/>
</dbReference>
<dbReference type="EMBL" id="LDAU01000063">
    <property type="protein sequence ID" value="KRX08552.1"/>
    <property type="molecule type" value="Genomic_DNA"/>
</dbReference>
<dbReference type="Pfam" id="PF00762">
    <property type="entry name" value="Ferrochelatase"/>
    <property type="match status" value="1"/>
</dbReference>
<keyword evidence="7" id="KW-0999">Mitochondrion inner membrane</keyword>
<keyword evidence="9" id="KW-1185">Reference proteome</keyword>
<evidence type="ECO:0000313" key="8">
    <source>
        <dbReference type="EMBL" id="KRX08552.1"/>
    </source>
</evidence>
<evidence type="ECO:0000256" key="7">
    <source>
        <dbReference type="RuleBase" id="RU000607"/>
    </source>
</evidence>